<evidence type="ECO:0000259" key="2">
    <source>
        <dbReference type="PROSITE" id="PS50105"/>
    </source>
</evidence>
<feature type="region of interest" description="Disordered" evidence="1">
    <location>
        <begin position="765"/>
        <end position="801"/>
    </location>
</feature>
<dbReference type="Pfam" id="PF00536">
    <property type="entry name" value="SAM_1"/>
    <property type="match status" value="1"/>
</dbReference>
<feature type="compositionally biased region" description="Low complexity" evidence="1">
    <location>
        <begin position="1167"/>
        <end position="1179"/>
    </location>
</feature>
<organism evidence="3 4">
    <name type="scientific">Astrephomene gubernaculifera</name>
    <dbReference type="NCBI Taxonomy" id="47775"/>
    <lineage>
        <taxon>Eukaryota</taxon>
        <taxon>Viridiplantae</taxon>
        <taxon>Chlorophyta</taxon>
        <taxon>core chlorophytes</taxon>
        <taxon>Chlorophyceae</taxon>
        <taxon>CS clade</taxon>
        <taxon>Chlamydomonadales</taxon>
        <taxon>Astrephomenaceae</taxon>
        <taxon>Astrephomene</taxon>
    </lineage>
</organism>
<feature type="region of interest" description="Disordered" evidence="1">
    <location>
        <begin position="1380"/>
        <end position="1404"/>
    </location>
</feature>
<sequence length="1569" mass="153391">MGCLFSKNGQVRILSDDVEEPLPASAFSSRGAAHAWLQEIGLPQYAAPFEDAGFSDWDLLSCLNAADLDAITTHTGAIIPPGHRKKLLMASRQMGQSAQQALSLTPALGSARRYSHGSYHSGAGHGSRAGGLGASAAGALERRSTGRRPSGSTSQRHPSGSQPGLPPPGTAGPGGNSLHAHVHAHTAGGGPLQQPRAATEEGMASGRRSRPHLAAAAGALAASRNSSRSSLTPLLWGGGGVNGAVLMSGHAIGYIASPSATAGGSAHGSGGGAGGAGGEGWTREEGYQGLYQAVDRPGSRSGGLGTAAAVAVAAAAAAAASSPGGQPRQRRRWSVSKQAGRGVLLGGGGANAAPNGGATVASVAAVAATGGSESSRGWTDNGEAVAPGALAGSSAGGRGQADSSEEVRHSSRTSSFATTSTPAHAFSRDLDQLVMGANDWGQQSRKRAGSRGQGLAAARPEKPYSGCYVPVSPPRNNGNATAAAVGTASTMYDSVPQSNAAAVPSSPSSQQQQQQLLPLPAAVTASTGSPVATVKPHPPMSAGGLGSNNSRDAQLFVRHTQLVLEPSTTDPTPRGAVVMQSASPVNNNNNNNPVAVPSNHRAVGASPSGPATTTSASASASHAVAADGADSTLKSWAQALVPHSPKPGLYSQLSGGLAAAAAKQPRSRTTGGGEPSSPPRPPLTSGGASRPASPGLAWGGLFGGGAAQTAEKTSSPGNHSNGGGGGGVRASGGALPRFVRAIAGWAMPAAAAPATAPVAASAAAAGGSGMGARRQSADLSGRRSDAKPVRTPASPPLEVRGSRVAAASTAGGGGAAVRAVSGGGGSLGVRDTSNRGGGGSTVAAAAAVAAAIAKEPSGKSGVAGLQGARSGRYMLVPDTSANHGPWDQNYALCIQGRAYKPMEGATAEAGGASVAAAAPAGGSDGGGGGSEGASPGSRPATAMAAAAAAARGGGWPFVMPQLPQPPRTSYSGMPAATTSAAASNSYPAAGGAFAGPAAAATAAVLAASPSYRLTPLQESSQQLGLNNPSGGGGGGGPSVSTSLLLESVRLSSQFYREGAEAVVVRRPAVADVPMAADALPQADSYPSTAAAAAAAAVVRSSSHKQSGSASYSTLGMPSPRQSPCSAPVASEGTNNGNNGSGGGGIAAAAAAAQWPAQPLRPPTRARPMSPGAGPTTPTSPAMPPTAAPAAAAATVAAAASPYRVGPHAAMQRLDSVDGKPTAAAVNAAAGGGNHRFDAPAAAATAPGTPPSGAPRPTPGRQLDLQMLAEQVSRIMARLSDITQDGKEAAACEAREAQGQQGGCGGVAAMAAADGVAPAAALVMPPQATDGNLEHVPAGYGSSGGGESLRKCSRMQAMDVKRQELQRLHADLVARVSALAPATTAPPTSPARSAAPSPPCTSPATAAKAPVAAAAPTAAAAVPAAVTAAAAEALADVEARIRSKLAELADLTLDKLEEELDGGEEQPQQQQQQHVGQGLNGGGVGGVAEREGTTAAGPQRKRSLTSPERALRGGDVGAVCQTPAAAEVSVRQRQRRDDEAALREEVLAVLGARKRQMRCVGGGGGGAARR</sequence>
<feature type="compositionally biased region" description="Gly residues" evidence="1">
    <location>
        <begin position="720"/>
        <end position="729"/>
    </location>
</feature>
<feature type="compositionally biased region" description="Low complexity" evidence="1">
    <location>
        <begin position="1380"/>
        <end position="1394"/>
    </location>
</feature>
<comment type="caution">
    <text evidence="3">The sequence shown here is derived from an EMBL/GenBank/DDBJ whole genome shotgun (WGS) entry which is preliminary data.</text>
</comment>
<feature type="region of interest" description="Disordered" evidence="1">
    <location>
        <begin position="1017"/>
        <end position="1040"/>
    </location>
</feature>
<dbReference type="Proteomes" id="UP001054857">
    <property type="component" value="Unassembled WGS sequence"/>
</dbReference>
<reference evidence="3 4" key="1">
    <citation type="journal article" date="2021" name="Sci. Rep.">
        <title>Genome sequencing of the multicellular alga Astrephomene provides insights into convergent evolution of germ-soma differentiation.</title>
        <authorList>
            <person name="Yamashita S."/>
            <person name="Yamamoto K."/>
            <person name="Matsuzaki R."/>
            <person name="Suzuki S."/>
            <person name="Yamaguchi H."/>
            <person name="Hirooka S."/>
            <person name="Minakuchi Y."/>
            <person name="Miyagishima S."/>
            <person name="Kawachi M."/>
            <person name="Toyoda A."/>
            <person name="Nozaki H."/>
        </authorList>
    </citation>
    <scope>NUCLEOTIDE SEQUENCE [LARGE SCALE GENOMIC DNA]</scope>
    <source>
        <strain evidence="3 4">NIES-4017</strain>
    </source>
</reference>
<gene>
    <name evidence="3" type="ORF">Agub_g11745</name>
</gene>
<name>A0AAD3HRC4_9CHLO</name>
<feature type="region of interest" description="Disordered" evidence="1">
    <location>
        <begin position="371"/>
        <end position="423"/>
    </location>
</feature>
<feature type="region of interest" description="Disordered" evidence="1">
    <location>
        <begin position="564"/>
        <end position="623"/>
    </location>
</feature>
<feature type="region of interest" description="Disordered" evidence="1">
    <location>
        <begin position="261"/>
        <end position="281"/>
    </location>
</feature>
<feature type="region of interest" description="Disordered" evidence="1">
    <location>
        <begin position="113"/>
        <end position="230"/>
    </location>
</feature>
<feature type="compositionally biased region" description="Gly residues" evidence="1">
    <location>
        <begin position="922"/>
        <end position="931"/>
    </location>
</feature>
<feature type="region of interest" description="Disordered" evidence="1">
    <location>
        <begin position="1458"/>
        <end position="1538"/>
    </location>
</feature>
<feature type="region of interest" description="Disordered" evidence="1">
    <location>
        <begin position="647"/>
        <end position="729"/>
    </location>
</feature>
<feature type="compositionally biased region" description="Gly residues" evidence="1">
    <location>
        <begin position="265"/>
        <end position="280"/>
    </location>
</feature>
<evidence type="ECO:0000256" key="1">
    <source>
        <dbReference type="SAM" id="MobiDB-lite"/>
    </source>
</evidence>
<dbReference type="InterPro" id="IPR013761">
    <property type="entry name" value="SAM/pointed_sf"/>
</dbReference>
<feature type="non-terminal residue" evidence="3">
    <location>
        <position position="1"/>
    </location>
</feature>
<accession>A0AAD3HRC4</accession>
<feature type="region of interest" description="Disordered" evidence="1">
    <location>
        <begin position="441"/>
        <end position="465"/>
    </location>
</feature>
<keyword evidence="4" id="KW-1185">Reference proteome</keyword>
<feature type="compositionally biased region" description="Polar residues" evidence="1">
    <location>
        <begin position="1102"/>
        <end position="1124"/>
    </location>
</feature>
<dbReference type="SUPFAM" id="SSF47769">
    <property type="entry name" value="SAM/Pointed domain"/>
    <property type="match status" value="1"/>
</dbReference>
<feature type="compositionally biased region" description="Low complexity" evidence="1">
    <location>
        <begin position="932"/>
        <end position="943"/>
    </location>
</feature>
<feature type="compositionally biased region" description="Low complexity" evidence="1">
    <location>
        <begin position="581"/>
        <end position="623"/>
    </location>
</feature>
<feature type="compositionally biased region" description="Low complexity" evidence="1">
    <location>
        <begin position="412"/>
        <end position="423"/>
    </location>
</feature>
<feature type="compositionally biased region" description="Gly residues" evidence="1">
    <location>
        <begin position="123"/>
        <end position="133"/>
    </location>
</feature>
<dbReference type="PROSITE" id="PS50105">
    <property type="entry name" value="SAM_DOMAIN"/>
    <property type="match status" value="1"/>
</dbReference>
<dbReference type="CDD" id="cd09487">
    <property type="entry name" value="SAM_superfamily"/>
    <property type="match status" value="1"/>
</dbReference>
<feature type="region of interest" description="Disordered" evidence="1">
    <location>
        <begin position="1235"/>
        <end position="1260"/>
    </location>
</feature>
<protein>
    <recommendedName>
        <fullName evidence="2">SAM domain-containing protein</fullName>
    </recommendedName>
</protein>
<feature type="compositionally biased region" description="Gly residues" evidence="1">
    <location>
        <begin position="697"/>
        <end position="706"/>
    </location>
</feature>
<feature type="region of interest" description="Disordered" evidence="1">
    <location>
        <begin position="917"/>
        <end position="943"/>
    </location>
</feature>
<feature type="compositionally biased region" description="Low complexity" evidence="1">
    <location>
        <begin position="212"/>
        <end position="230"/>
    </location>
</feature>
<feature type="domain" description="SAM" evidence="2">
    <location>
        <begin position="36"/>
        <end position="97"/>
    </location>
</feature>
<evidence type="ECO:0000313" key="4">
    <source>
        <dbReference type="Proteomes" id="UP001054857"/>
    </source>
</evidence>
<dbReference type="Gene3D" id="1.10.150.50">
    <property type="entry name" value="Transcription Factor, Ets-1"/>
    <property type="match status" value="1"/>
</dbReference>
<feature type="compositionally biased region" description="Low complexity" evidence="1">
    <location>
        <begin position="1464"/>
        <end position="1476"/>
    </location>
</feature>
<dbReference type="SMART" id="SM00454">
    <property type="entry name" value="SAM"/>
    <property type="match status" value="1"/>
</dbReference>
<proteinExistence type="predicted"/>
<dbReference type="EMBL" id="BMAR01000033">
    <property type="protein sequence ID" value="GFR49805.1"/>
    <property type="molecule type" value="Genomic_DNA"/>
</dbReference>
<feature type="region of interest" description="Disordered" evidence="1">
    <location>
        <begin position="1102"/>
        <end position="1187"/>
    </location>
</feature>
<feature type="compositionally biased region" description="Low complexity" evidence="1">
    <location>
        <begin position="384"/>
        <end position="393"/>
    </location>
</feature>
<feature type="compositionally biased region" description="Pro residues" evidence="1">
    <location>
        <begin position="1247"/>
        <end position="1257"/>
    </location>
</feature>
<feature type="compositionally biased region" description="Low complexity" evidence="1">
    <location>
        <begin position="147"/>
        <end position="163"/>
    </location>
</feature>
<feature type="region of interest" description="Disordered" evidence="1">
    <location>
        <begin position="496"/>
        <end position="517"/>
    </location>
</feature>
<feature type="region of interest" description="Disordered" evidence="1">
    <location>
        <begin position="820"/>
        <end position="840"/>
    </location>
</feature>
<dbReference type="InterPro" id="IPR001660">
    <property type="entry name" value="SAM"/>
</dbReference>
<evidence type="ECO:0000313" key="3">
    <source>
        <dbReference type="EMBL" id="GFR49805.1"/>
    </source>
</evidence>